<proteinExistence type="inferred from homology"/>
<dbReference type="InterPro" id="IPR007197">
    <property type="entry name" value="rSAM"/>
</dbReference>
<dbReference type="InterPro" id="IPR023885">
    <property type="entry name" value="4Fe4S-binding_SPASM_dom"/>
</dbReference>
<reference evidence="8" key="1">
    <citation type="journal article" date="2021" name="Proc. Natl. Acad. Sci. U.S.A.">
        <title>A Catalog of Tens of Thousands of Viruses from Human Metagenomes Reveals Hidden Associations with Chronic Diseases.</title>
        <authorList>
            <person name="Tisza M.J."/>
            <person name="Buck C.B."/>
        </authorList>
    </citation>
    <scope>NUCLEOTIDE SEQUENCE</scope>
    <source>
        <strain evidence="8">CthJQ11</strain>
    </source>
</reference>
<evidence type="ECO:0000256" key="3">
    <source>
        <dbReference type="ARBA" id="ARBA00022723"/>
    </source>
</evidence>
<dbReference type="GO" id="GO:0016491">
    <property type="term" value="F:oxidoreductase activity"/>
    <property type="evidence" value="ECO:0007669"/>
    <property type="project" value="InterPro"/>
</dbReference>
<accession>A0A8S5U5K3</accession>
<evidence type="ECO:0000256" key="5">
    <source>
        <dbReference type="ARBA" id="ARBA00023014"/>
    </source>
</evidence>
<dbReference type="SFLD" id="SFLDG01067">
    <property type="entry name" value="SPASM/twitch_domain_containing"/>
    <property type="match status" value="1"/>
</dbReference>
<sequence>MKFKITSITNDGKSLIYIYNNITQDIFINNKNINLKEDPRLVNFTNHIIFSKKEFKVRTKKIKDLYIQLGFDCNYHCKYCSQANDRKYNKKIILIKNNIDLDSFLNRLEKLNINPQKIIFWGGEPFVYIKQWKKLMPRIKEIFPNSIYYTVTNGSLLNKDNIDFCINNNIQISMSHDGEGFNANRNDKNPLDNKDIINNINYYLDHCSINPKLKFEFRVVITPDNCNILNLENYFKEKVGRIVPFHFECIAKLDSYSTNIVKHFDKKTINILLNQMYSVCTTENNNHPYKSLRDLTSNVIDRLVNKLNLNDFRYYCRNVNSNHLAIDLQGNLLACHSMTASLGKYGTMEDAFSKVPSNELVKGWDQREQCKKCPVLVSCIGGCTIAKDNDHKIACENLKIYHLGLFISAWKLIFNNTIIKIEPYLE</sequence>
<name>A0A8S5U5K3_9CAUD</name>
<comment type="similarity">
    <text evidence="6">Belongs to the radical SAM superfamily. Anaerobic sulfatase-maturating enzyme family.</text>
</comment>
<comment type="cofactor">
    <cofactor evidence="1">
        <name>[4Fe-4S] cluster</name>
        <dbReference type="ChEBI" id="CHEBI:49883"/>
    </cofactor>
</comment>
<organism evidence="8">
    <name type="scientific">Podoviridae sp. cthJQ11</name>
    <dbReference type="NCBI Taxonomy" id="2825267"/>
    <lineage>
        <taxon>Viruses</taxon>
        <taxon>Duplodnaviria</taxon>
        <taxon>Heunggongvirae</taxon>
        <taxon>Uroviricota</taxon>
        <taxon>Caudoviricetes</taxon>
    </lineage>
</organism>
<evidence type="ECO:0000256" key="2">
    <source>
        <dbReference type="ARBA" id="ARBA00022691"/>
    </source>
</evidence>
<feature type="domain" description="Radical SAM core" evidence="7">
    <location>
        <begin position="57"/>
        <end position="283"/>
    </location>
</feature>
<dbReference type="InterPro" id="IPR013785">
    <property type="entry name" value="Aldolase_TIM"/>
</dbReference>
<dbReference type="PROSITE" id="PS51918">
    <property type="entry name" value="RADICAL_SAM"/>
    <property type="match status" value="1"/>
</dbReference>
<dbReference type="GO" id="GO:0046872">
    <property type="term" value="F:metal ion binding"/>
    <property type="evidence" value="ECO:0007669"/>
    <property type="project" value="UniProtKB-KW"/>
</dbReference>
<dbReference type="GO" id="GO:0051536">
    <property type="term" value="F:iron-sulfur cluster binding"/>
    <property type="evidence" value="ECO:0007669"/>
    <property type="project" value="UniProtKB-KW"/>
</dbReference>
<keyword evidence="4" id="KW-0408">Iron</keyword>
<evidence type="ECO:0000256" key="1">
    <source>
        <dbReference type="ARBA" id="ARBA00001966"/>
    </source>
</evidence>
<dbReference type="Pfam" id="PF04055">
    <property type="entry name" value="Radical_SAM"/>
    <property type="match status" value="1"/>
</dbReference>
<dbReference type="Gene3D" id="3.20.20.70">
    <property type="entry name" value="Aldolase class I"/>
    <property type="match status" value="1"/>
</dbReference>
<evidence type="ECO:0000256" key="4">
    <source>
        <dbReference type="ARBA" id="ARBA00023004"/>
    </source>
</evidence>
<dbReference type="SFLD" id="SFLDS00029">
    <property type="entry name" value="Radical_SAM"/>
    <property type="match status" value="1"/>
</dbReference>
<dbReference type="InterPro" id="IPR023867">
    <property type="entry name" value="Sulphatase_maturase_rSAM"/>
</dbReference>
<protein>
    <submittedName>
        <fullName evidence="8">His-Xaa-Ser system radical SAM maturase HxsB</fullName>
    </submittedName>
</protein>
<dbReference type="CDD" id="cd01335">
    <property type="entry name" value="Radical_SAM"/>
    <property type="match status" value="1"/>
</dbReference>
<dbReference type="PANTHER" id="PTHR43273">
    <property type="entry name" value="ANAEROBIC SULFATASE-MATURATING ENZYME HOMOLOG ASLB-RELATED"/>
    <property type="match status" value="1"/>
</dbReference>
<evidence type="ECO:0000259" key="7">
    <source>
        <dbReference type="PROSITE" id="PS51918"/>
    </source>
</evidence>
<dbReference type="InterPro" id="IPR058240">
    <property type="entry name" value="rSAM_sf"/>
</dbReference>
<dbReference type="SUPFAM" id="SSF102114">
    <property type="entry name" value="Radical SAM enzymes"/>
    <property type="match status" value="1"/>
</dbReference>
<dbReference type="NCBIfam" id="TIGR04085">
    <property type="entry name" value="rSAM_more_4Fe4S"/>
    <property type="match status" value="1"/>
</dbReference>
<keyword evidence="3" id="KW-0479">Metal-binding</keyword>
<dbReference type="PANTHER" id="PTHR43273:SF3">
    <property type="entry name" value="ANAEROBIC SULFATASE-MATURATING ENZYME HOMOLOG ASLB-RELATED"/>
    <property type="match status" value="1"/>
</dbReference>
<dbReference type="EMBL" id="BK016016">
    <property type="protein sequence ID" value="DAF89731.1"/>
    <property type="molecule type" value="Genomic_DNA"/>
</dbReference>
<evidence type="ECO:0000313" key="8">
    <source>
        <dbReference type="EMBL" id="DAF89731.1"/>
    </source>
</evidence>
<keyword evidence="5" id="KW-0411">Iron-sulfur</keyword>
<keyword evidence="2" id="KW-0949">S-adenosyl-L-methionine</keyword>
<evidence type="ECO:0000256" key="6">
    <source>
        <dbReference type="ARBA" id="ARBA00023601"/>
    </source>
</evidence>